<protein>
    <submittedName>
        <fullName evidence="2">Uncharacterized protein</fullName>
    </submittedName>
</protein>
<dbReference type="Gene3D" id="1.25.10.10">
    <property type="entry name" value="Leucine-rich Repeat Variant"/>
    <property type="match status" value="2"/>
</dbReference>
<name>A0AAE0BDW1_9CHLO</name>
<feature type="compositionally biased region" description="Polar residues" evidence="1">
    <location>
        <begin position="1188"/>
        <end position="1205"/>
    </location>
</feature>
<feature type="region of interest" description="Disordered" evidence="1">
    <location>
        <begin position="1"/>
        <end position="28"/>
    </location>
</feature>
<feature type="region of interest" description="Disordered" evidence="1">
    <location>
        <begin position="1358"/>
        <end position="1411"/>
    </location>
</feature>
<feature type="compositionally biased region" description="Gly residues" evidence="1">
    <location>
        <begin position="14"/>
        <end position="28"/>
    </location>
</feature>
<feature type="non-terminal residue" evidence="2">
    <location>
        <position position="1"/>
    </location>
</feature>
<evidence type="ECO:0000313" key="3">
    <source>
        <dbReference type="Proteomes" id="UP001190700"/>
    </source>
</evidence>
<dbReference type="InterPro" id="IPR011989">
    <property type="entry name" value="ARM-like"/>
</dbReference>
<accession>A0AAE0BDW1</accession>
<feature type="compositionally biased region" description="Basic and acidic residues" evidence="1">
    <location>
        <begin position="1358"/>
        <end position="1367"/>
    </location>
</feature>
<sequence length="2037" mass="226595">AEGSSDCQVEAIGHGSGQGGDGLSGGYGANEDTIGVEAPLKIPAPGHDPFPYEELDTDIAWANLVAGLPKDLDQWAKMCMLKTFKLLQSDDKESEGGSLTAGSSAVWQAWHFAPPDLLLCGKPCILHRRIFCCVASLAFCKTHIKREVLHLCSRVEPAVGVDHGVRLCLRWSERKWLRDVFDQEVLELILGRMAERAVANPEMAHWLACTLRFLVKFKNADGRHYPPFEYAEELLHLHLLERIGEQVLRPMLDCSRTHDAAMCQALITNISLCTSALKTTKEIRRWYSLQSNQTRTRGSARHQPGDALRRRYAPKYDLLDSQVMVDLLLHMGREELGKDEAPEIKQLRHDTADAAIQCLLMYVSIKEENKQYLAIAEPPLLAKVAMEVGKPAGLYTHNMQQGVAALLSQYCRNAGDRQMLYRQIVSLLCEKAPTFEQASPDEQLAMKTASASSRRQLAALQPRTPECDWIEVLVRRMPTMSAMTRRMSSRLYSPSDEERGEWQGCQELVDSVGLVVWGLVLSLVEGANGRIASVSDSFVFVSFKEDHFKKLSQLLRTIDDMEFTVGSRTIAATLAATTSHGKSAGVMMAMEKVKYPPRKVTKAVQRGIGLDTGSLMMHESFEGIQSCGLAMMGFLSRFVKDSTSRGPHAPDMDMLQGMYRGQLLREGVLQEVLEVRLADLRDDMVGAVAATSMYLCARIGVEPSTDAVAALFSDNAYASRSMDSGISPRAPGMGARQRTNQLTGGDCMSEWPTEDEVDGLMRIIQQLLGAKVPTARACAAAAIWCICRKEEHRIKVVEGGVIDALFRALQNCAQTMHNIGGSTRAASASGGQPREPSVRELDEVDVMEWTLAALYLLTDQPGVVEKLLKVQGRQSDIVRELQTAGYDPSDFLEASQGGSGTGLEILVQVVQERGGGSRTERLSRSRELSVMLLWLMCYHSRAAISQLIHLRLTNTLLALILDPSQTQRLRILSANLWIMLELKGSGANLALPFDKLTPALDFLKDLLDSGLEGIDNLVLRCFAILSARSEFRPELTSQGVLAIVCQFLQEYHVIQPAPAVLPVEYVFAIRSLYNITLHADCQVTVCKVAGIHYFNALKFAMQSLLRNEGGEGEGEDEAVEAISYISSGLELLHKNPANRTAMYKLEMQEKTRVADLMPDLEASNSLPVVSAQMPALESSVNGRRASGRPSSPMSRSLDQTTSLQQLPRHLEPSTPALYRSFGGGSERSRDRSPGRSSARQMYLRNGTITPSPSMDDIRASLSSRSVPAYNNSSDSFHSLSRTGPLKMFMQMSASSLWEVGGHPRTNPWTAISREQVQRLHAKLKVHSEKMAEKVYNSEKADKEKEEMKLKFAVDPWDNKGEKDKEMLSTRGKGSVRFAPVPPPPPWERRPTPAWSSPPLTNKSSKNQKKGKEPTIFKHVDGCQFCLGLFEHYELPTGELVHVYGPRGVPVTIAQTEMSEPNVGMLGAAGKDTLAGVLQSTLPDPSALLEALVSSPEGGEIGLKAATERGPVDIMVPEEGYNMLDSLLEGLRGSNVHLLLEVTDKDSDVIHQALEQIKKQESVEELDEGEWTLETSIFAPRKEESECKGFYDPKVILEKMFEIDFANMIAKERVRKMLTGAADKVHYAMIRHYDVLARAFDSYCVIGSGDNFTMQLNGFGQFCTDCNIADPKSKYVQRGHCDTCFVATNYTEFGKQDDKKKNFGDDSLVRHEFMEVILRLAVKKFLEGQYSGKLTGEQIRAAISRCFTECIIPNMQPEVAHDRNFWREKRLYKQEVDQVFQPHKTLLLAFFDFYKSPGHRWNRRMAIEDFQLFIYQSNLMIDHGVSQHDIEIAFVMSRLWISDPVTHPVKNTTLSFVDFLEALGRIADIVSPPDAALLLREGFGEYSHRPTYDYFQALIYSSMDPLKQRDSAGAMTNTFTRPLHVKLQQVLEIIIYMQCRFHKREGNPESLLRFLQSKIRPAPKKKMPNLFKNSVKKLVSTNKILTMMGGQLNPDSPGGGIRGLLAKAKDSSGRPGSAAKQGGEQKKARISKIAFAKK</sequence>
<keyword evidence="3" id="KW-1185">Reference proteome</keyword>
<gene>
    <name evidence="2" type="ORF">CYMTET_54954</name>
</gene>
<evidence type="ECO:0000313" key="2">
    <source>
        <dbReference type="EMBL" id="KAK3234806.1"/>
    </source>
</evidence>
<comment type="caution">
    <text evidence="2">The sequence shown here is derived from an EMBL/GenBank/DDBJ whole genome shotgun (WGS) entry which is preliminary data.</text>
</comment>
<dbReference type="InterPro" id="IPR016024">
    <property type="entry name" value="ARM-type_fold"/>
</dbReference>
<dbReference type="Proteomes" id="UP001190700">
    <property type="component" value="Unassembled WGS sequence"/>
</dbReference>
<reference evidence="2 3" key="1">
    <citation type="journal article" date="2015" name="Genome Biol. Evol.">
        <title>Comparative Genomics of a Bacterivorous Green Alga Reveals Evolutionary Causalities and Consequences of Phago-Mixotrophic Mode of Nutrition.</title>
        <authorList>
            <person name="Burns J.A."/>
            <person name="Paasch A."/>
            <person name="Narechania A."/>
            <person name="Kim E."/>
        </authorList>
    </citation>
    <scope>NUCLEOTIDE SEQUENCE [LARGE SCALE GENOMIC DNA]</scope>
    <source>
        <strain evidence="2 3">PLY_AMNH</strain>
    </source>
</reference>
<feature type="compositionally biased region" description="Polar residues" evidence="1">
    <location>
        <begin position="1393"/>
        <end position="1404"/>
    </location>
</feature>
<evidence type="ECO:0000256" key="1">
    <source>
        <dbReference type="SAM" id="MobiDB-lite"/>
    </source>
</evidence>
<feature type="region of interest" description="Disordered" evidence="1">
    <location>
        <begin position="1175"/>
        <end position="1258"/>
    </location>
</feature>
<dbReference type="SUPFAM" id="SSF48371">
    <property type="entry name" value="ARM repeat"/>
    <property type="match status" value="1"/>
</dbReference>
<feature type="region of interest" description="Disordered" evidence="1">
    <location>
        <begin position="1988"/>
        <end position="2037"/>
    </location>
</feature>
<dbReference type="EMBL" id="LGRX02035455">
    <property type="protein sequence ID" value="KAK3234806.1"/>
    <property type="molecule type" value="Genomic_DNA"/>
</dbReference>
<feature type="region of interest" description="Disordered" evidence="1">
    <location>
        <begin position="723"/>
        <end position="748"/>
    </location>
</feature>
<organism evidence="2 3">
    <name type="scientific">Cymbomonas tetramitiformis</name>
    <dbReference type="NCBI Taxonomy" id="36881"/>
    <lineage>
        <taxon>Eukaryota</taxon>
        <taxon>Viridiplantae</taxon>
        <taxon>Chlorophyta</taxon>
        <taxon>Pyramimonadophyceae</taxon>
        <taxon>Pyramimonadales</taxon>
        <taxon>Pyramimonadaceae</taxon>
        <taxon>Cymbomonas</taxon>
    </lineage>
</organism>
<proteinExistence type="predicted"/>